<organism evidence="1 2">
    <name type="scientific">Alteraurantiacibacter palmitatis</name>
    <dbReference type="NCBI Taxonomy" id="2054628"/>
    <lineage>
        <taxon>Bacteria</taxon>
        <taxon>Pseudomonadati</taxon>
        <taxon>Pseudomonadota</taxon>
        <taxon>Alphaproteobacteria</taxon>
        <taxon>Sphingomonadales</taxon>
        <taxon>Erythrobacteraceae</taxon>
        <taxon>Alteraurantiacibacter</taxon>
    </lineage>
</organism>
<evidence type="ECO:0000313" key="1">
    <source>
        <dbReference type="EMBL" id="MFC3096484.1"/>
    </source>
</evidence>
<comment type="caution">
    <text evidence="1">The sequence shown here is derived from an EMBL/GenBank/DDBJ whole genome shotgun (WGS) entry which is preliminary data.</text>
</comment>
<evidence type="ECO:0000313" key="2">
    <source>
        <dbReference type="Proteomes" id="UP001595456"/>
    </source>
</evidence>
<keyword evidence="1" id="KW-0489">Methyltransferase</keyword>
<dbReference type="EMBL" id="JBHRST010000001">
    <property type="protein sequence ID" value="MFC3096484.1"/>
    <property type="molecule type" value="Genomic_DNA"/>
</dbReference>
<dbReference type="InterPro" id="IPR029063">
    <property type="entry name" value="SAM-dependent_MTases_sf"/>
</dbReference>
<keyword evidence="1" id="KW-0808">Transferase</keyword>
<dbReference type="Gene3D" id="3.40.50.150">
    <property type="entry name" value="Vaccinia Virus protein VP39"/>
    <property type="match status" value="1"/>
</dbReference>
<dbReference type="RefSeq" id="WP_336925045.1">
    <property type="nucleotide sequence ID" value="NZ_JBANRO010000002.1"/>
</dbReference>
<accession>A0ABV7E185</accession>
<sequence length="306" mass="33255">MDQPAALTASIAPPSDVPCNLCGARDARHLFTKAGYRLVKCQSCDLAFIANPPDAEAITALYTAKASYHDDLLDPASASFARMRAIALQHIAMLARSTGAAKGLRLLDIGCSNGLFLDEARKAGYDAHGAELSPETSAFARTHFGLPVHSGDWRDAGYADGSFDVVTLFDVIEHLTDPMTELREVRRLLKPGGLLLQSTPDIDGLFPRLSYKVAKAIDYWPHPEPPWHLFQFSTRTLSAMTQKAGYAVARADRTMIGLDYTFGTLDSWKVSPKLVPYALAFAPVAALGKWLGQGDWLYLAARKGGD</sequence>
<protein>
    <submittedName>
        <fullName evidence="1">Methyltransferase domain-containing protein</fullName>
    </submittedName>
</protein>
<dbReference type="PANTHER" id="PTHR43861">
    <property type="entry name" value="TRANS-ACONITATE 2-METHYLTRANSFERASE-RELATED"/>
    <property type="match status" value="1"/>
</dbReference>
<name>A0ABV7E185_9SPHN</name>
<dbReference type="Proteomes" id="UP001595456">
    <property type="component" value="Unassembled WGS sequence"/>
</dbReference>
<keyword evidence="2" id="KW-1185">Reference proteome</keyword>
<dbReference type="GO" id="GO:0008168">
    <property type="term" value="F:methyltransferase activity"/>
    <property type="evidence" value="ECO:0007669"/>
    <property type="project" value="UniProtKB-KW"/>
</dbReference>
<dbReference type="Pfam" id="PF13489">
    <property type="entry name" value="Methyltransf_23"/>
    <property type="match status" value="1"/>
</dbReference>
<dbReference type="SUPFAM" id="SSF53335">
    <property type="entry name" value="S-adenosyl-L-methionine-dependent methyltransferases"/>
    <property type="match status" value="1"/>
</dbReference>
<reference evidence="2" key="1">
    <citation type="journal article" date="2019" name="Int. J. Syst. Evol. Microbiol.">
        <title>The Global Catalogue of Microorganisms (GCM) 10K type strain sequencing project: providing services to taxonomists for standard genome sequencing and annotation.</title>
        <authorList>
            <consortium name="The Broad Institute Genomics Platform"/>
            <consortium name="The Broad Institute Genome Sequencing Center for Infectious Disease"/>
            <person name="Wu L."/>
            <person name="Ma J."/>
        </authorList>
    </citation>
    <scope>NUCLEOTIDE SEQUENCE [LARGE SCALE GENOMIC DNA]</scope>
    <source>
        <strain evidence="2">KCTC 52607</strain>
    </source>
</reference>
<gene>
    <name evidence="1" type="ORF">ACFODU_01545</name>
</gene>
<dbReference type="CDD" id="cd02440">
    <property type="entry name" value="AdoMet_MTases"/>
    <property type="match status" value="1"/>
</dbReference>
<proteinExistence type="predicted"/>
<dbReference type="PANTHER" id="PTHR43861:SF6">
    <property type="entry name" value="METHYLTRANSFERASE TYPE 11"/>
    <property type="match status" value="1"/>
</dbReference>
<dbReference type="GO" id="GO:0032259">
    <property type="term" value="P:methylation"/>
    <property type="evidence" value="ECO:0007669"/>
    <property type="project" value="UniProtKB-KW"/>
</dbReference>